<dbReference type="AlphaFoldDB" id="A0AAW1D113"/>
<organism evidence="2 3">
    <name type="scientific">Rhynocoris fuscipes</name>
    <dbReference type="NCBI Taxonomy" id="488301"/>
    <lineage>
        <taxon>Eukaryota</taxon>
        <taxon>Metazoa</taxon>
        <taxon>Ecdysozoa</taxon>
        <taxon>Arthropoda</taxon>
        <taxon>Hexapoda</taxon>
        <taxon>Insecta</taxon>
        <taxon>Pterygota</taxon>
        <taxon>Neoptera</taxon>
        <taxon>Paraneoptera</taxon>
        <taxon>Hemiptera</taxon>
        <taxon>Heteroptera</taxon>
        <taxon>Panheteroptera</taxon>
        <taxon>Cimicomorpha</taxon>
        <taxon>Reduviidae</taxon>
        <taxon>Harpactorinae</taxon>
        <taxon>Harpactorini</taxon>
        <taxon>Rhynocoris</taxon>
    </lineage>
</organism>
<dbReference type="EMBL" id="JAPXFL010000008">
    <property type="protein sequence ID" value="KAK9502254.1"/>
    <property type="molecule type" value="Genomic_DNA"/>
</dbReference>
<dbReference type="GO" id="GO:0020037">
    <property type="term" value="F:heme binding"/>
    <property type="evidence" value="ECO:0007669"/>
    <property type="project" value="InterPro"/>
</dbReference>
<protein>
    <recommendedName>
        <fullName evidence="4">Cytochrome P450</fullName>
    </recommendedName>
</protein>
<comment type="caution">
    <text evidence="2">The sequence shown here is derived from an EMBL/GenBank/DDBJ whole genome shotgun (WGS) entry which is preliminary data.</text>
</comment>
<dbReference type="GO" id="GO:0016705">
    <property type="term" value="F:oxidoreductase activity, acting on paired donors, with incorporation or reduction of molecular oxygen"/>
    <property type="evidence" value="ECO:0007669"/>
    <property type="project" value="InterPro"/>
</dbReference>
<evidence type="ECO:0000313" key="3">
    <source>
        <dbReference type="Proteomes" id="UP001461498"/>
    </source>
</evidence>
<evidence type="ECO:0008006" key="4">
    <source>
        <dbReference type="Google" id="ProtNLM"/>
    </source>
</evidence>
<gene>
    <name evidence="2" type="ORF">O3M35_011057</name>
</gene>
<keyword evidence="1" id="KW-0560">Oxidoreductase</keyword>
<dbReference type="InterPro" id="IPR036396">
    <property type="entry name" value="Cyt_P450_sf"/>
</dbReference>
<dbReference type="GO" id="GO:0004497">
    <property type="term" value="F:monooxygenase activity"/>
    <property type="evidence" value="ECO:0007669"/>
    <property type="project" value="UniProtKB-KW"/>
</dbReference>
<evidence type="ECO:0000256" key="1">
    <source>
        <dbReference type="ARBA" id="ARBA00023033"/>
    </source>
</evidence>
<dbReference type="Proteomes" id="UP001461498">
    <property type="component" value="Unassembled WGS sequence"/>
</dbReference>
<accession>A0AAW1D113</accession>
<dbReference type="Gene3D" id="1.10.630.10">
    <property type="entry name" value="Cytochrome P450"/>
    <property type="match status" value="1"/>
</dbReference>
<dbReference type="SUPFAM" id="SSF48264">
    <property type="entry name" value="Cytochrome P450"/>
    <property type="match status" value="1"/>
</dbReference>
<proteinExistence type="predicted"/>
<evidence type="ECO:0000313" key="2">
    <source>
        <dbReference type="EMBL" id="KAK9502254.1"/>
    </source>
</evidence>
<reference evidence="2 3" key="1">
    <citation type="submission" date="2022-12" db="EMBL/GenBank/DDBJ databases">
        <title>Chromosome-level genome assembly of true bugs.</title>
        <authorList>
            <person name="Ma L."/>
            <person name="Li H."/>
        </authorList>
    </citation>
    <scope>NUCLEOTIDE SEQUENCE [LARGE SCALE GENOMIC DNA]</scope>
    <source>
        <strain evidence="2">Lab_2022b</strain>
    </source>
</reference>
<sequence>MSTSVSENTIKSFESIPGPKSLPVIGGLWKYFPVIGNFELNRLHVTGFRMYEEYGSVVKENLMNGEAIVNVFDPDDIGKVYKSEGKYPARRSHMALEHHRLSRPDLYNTGGLLPT</sequence>
<keyword evidence="3" id="KW-1185">Reference proteome</keyword>
<keyword evidence="1" id="KW-0503">Monooxygenase</keyword>
<name>A0AAW1D113_9HEMI</name>
<dbReference type="GO" id="GO:0005506">
    <property type="term" value="F:iron ion binding"/>
    <property type="evidence" value="ECO:0007669"/>
    <property type="project" value="InterPro"/>
</dbReference>